<dbReference type="RefSeq" id="WP_179815753.1">
    <property type="nucleotide sequence ID" value="NZ_JACBZD010000001.1"/>
</dbReference>
<dbReference type="PANTHER" id="PTHR43464:SF19">
    <property type="entry name" value="UBIQUINONE BIOSYNTHESIS O-METHYLTRANSFERASE, MITOCHONDRIAL"/>
    <property type="match status" value="1"/>
</dbReference>
<dbReference type="EMBL" id="JACBZD010000001">
    <property type="protein sequence ID" value="NYI07311.1"/>
    <property type="molecule type" value="Genomic_DNA"/>
</dbReference>
<dbReference type="GO" id="GO:0032259">
    <property type="term" value="P:methylation"/>
    <property type="evidence" value="ECO:0007669"/>
    <property type="project" value="UniProtKB-KW"/>
</dbReference>
<evidence type="ECO:0000256" key="2">
    <source>
        <dbReference type="ARBA" id="ARBA00022679"/>
    </source>
</evidence>
<dbReference type="Pfam" id="PF13649">
    <property type="entry name" value="Methyltransf_25"/>
    <property type="match status" value="1"/>
</dbReference>
<keyword evidence="1 5" id="KW-0489">Methyltransferase</keyword>
<evidence type="ECO:0000259" key="4">
    <source>
        <dbReference type="Pfam" id="PF13649"/>
    </source>
</evidence>
<dbReference type="InterPro" id="IPR041698">
    <property type="entry name" value="Methyltransf_25"/>
</dbReference>
<dbReference type="AlphaFoldDB" id="A0A853A9L5"/>
<dbReference type="PANTHER" id="PTHR43464">
    <property type="entry name" value="METHYLTRANSFERASE"/>
    <property type="match status" value="1"/>
</dbReference>
<accession>A0A853A9L5</accession>
<keyword evidence="5" id="KW-0830">Ubiquinone</keyword>
<dbReference type="SUPFAM" id="SSF53335">
    <property type="entry name" value="S-adenosyl-L-methionine-dependent methyltransferases"/>
    <property type="match status" value="1"/>
</dbReference>
<keyword evidence="2" id="KW-0808">Transferase</keyword>
<evidence type="ECO:0000256" key="3">
    <source>
        <dbReference type="ARBA" id="ARBA00022691"/>
    </source>
</evidence>
<evidence type="ECO:0000313" key="5">
    <source>
        <dbReference type="EMBL" id="NYI07311.1"/>
    </source>
</evidence>
<protein>
    <submittedName>
        <fullName evidence="5">Ubiquinone/menaquinone biosynthesis C-methylase UbiE</fullName>
    </submittedName>
</protein>
<organism evidence="5 6">
    <name type="scientific">Allostreptomyces psammosilenae</name>
    <dbReference type="NCBI Taxonomy" id="1892865"/>
    <lineage>
        <taxon>Bacteria</taxon>
        <taxon>Bacillati</taxon>
        <taxon>Actinomycetota</taxon>
        <taxon>Actinomycetes</taxon>
        <taxon>Kitasatosporales</taxon>
        <taxon>Streptomycetaceae</taxon>
        <taxon>Allostreptomyces</taxon>
    </lineage>
</organism>
<sequence>MHPVVNTHQAEAWNGYEGEHWARHHDRYEAMTSGLNEPLFAAAAIAAHDHVLDVGCGNGGTTLRAARLAVAGEAVGVDLSAPMLERARATAAAEGVDNATFQQGDAQVFPFPEARFDVAISRGGVMYFADAVAAFANIARALRPGGRLAFVTSQPAGPDSEAMVPLRALAAHVPRPERAPGDNSPNLSALSDPDHARRVLRDAGFEEVTVEPFDAWGTLGRTPEEAADFVLGWGPVRYAFQQAGITDTAPARAAVATALRPHHHPEGVRLRTPMWTVTAHRPTR</sequence>
<proteinExistence type="predicted"/>
<comment type="caution">
    <text evidence="5">The sequence shown here is derived from an EMBL/GenBank/DDBJ whole genome shotgun (WGS) entry which is preliminary data.</text>
</comment>
<dbReference type="GO" id="GO:0008168">
    <property type="term" value="F:methyltransferase activity"/>
    <property type="evidence" value="ECO:0007669"/>
    <property type="project" value="UniProtKB-KW"/>
</dbReference>
<dbReference type="InterPro" id="IPR029063">
    <property type="entry name" value="SAM-dependent_MTases_sf"/>
</dbReference>
<evidence type="ECO:0000313" key="6">
    <source>
        <dbReference type="Proteomes" id="UP000567795"/>
    </source>
</evidence>
<gene>
    <name evidence="5" type="ORF">FHU37_004254</name>
</gene>
<evidence type="ECO:0000256" key="1">
    <source>
        <dbReference type="ARBA" id="ARBA00022603"/>
    </source>
</evidence>
<keyword evidence="6" id="KW-1185">Reference proteome</keyword>
<dbReference type="Proteomes" id="UP000567795">
    <property type="component" value="Unassembled WGS sequence"/>
</dbReference>
<feature type="domain" description="Methyltransferase" evidence="4">
    <location>
        <begin position="51"/>
        <end position="146"/>
    </location>
</feature>
<dbReference type="Gene3D" id="3.40.50.150">
    <property type="entry name" value="Vaccinia Virus protein VP39"/>
    <property type="match status" value="1"/>
</dbReference>
<keyword evidence="3" id="KW-0949">S-adenosyl-L-methionine</keyword>
<dbReference type="CDD" id="cd02440">
    <property type="entry name" value="AdoMet_MTases"/>
    <property type="match status" value="1"/>
</dbReference>
<name>A0A853A9L5_9ACTN</name>
<reference evidence="5 6" key="1">
    <citation type="submission" date="2020-07" db="EMBL/GenBank/DDBJ databases">
        <title>Sequencing the genomes of 1000 actinobacteria strains.</title>
        <authorList>
            <person name="Klenk H.-P."/>
        </authorList>
    </citation>
    <scope>NUCLEOTIDE SEQUENCE [LARGE SCALE GENOMIC DNA]</scope>
    <source>
        <strain evidence="5 6">DSM 42178</strain>
    </source>
</reference>